<feature type="region of interest" description="Disordered" evidence="1">
    <location>
        <begin position="122"/>
        <end position="149"/>
    </location>
</feature>
<proteinExistence type="predicted"/>
<sequence length="215" mass="23970">MPLMMQIINAKIIARGVANTRAEVHRQQLHSLITLIKQCHPRLDGIDAVCVTIRRLTDLAQARFLSGSASQITECLDLIDHKPLEYLRLFLNLDLNLSNATMLDNIEFLELREELLRINKESLGADTQQTPSSTIDSKSFSTQPAPTGQDMVNENLTVAEVDTPVDFDDSLLDIDQLLGGDGPPEADSAFMALESEFLMNQQMEWEMDAWLLGGT</sequence>
<feature type="compositionally biased region" description="Polar residues" evidence="1">
    <location>
        <begin position="125"/>
        <end position="149"/>
    </location>
</feature>
<dbReference type="AlphaFoldDB" id="A0A2H3A2Q2"/>
<name>A0A2H3A2Q2_TRIPA</name>
<organism evidence="2 3">
    <name type="scientific">Trichoderma parareesei</name>
    <name type="common">Filamentous fungus</name>
    <dbReference type="NCBI Taxonomy" id="858221"/>
    <lineage>
        <taxon>Eukaryota</taxon>
        <taxon>Fungi</taxon>
        <taxon>Dikarya</taxon>
        <taxon>Ascomycota</taxon>
        <taxon>Pezizomycotina</taxon>
        <taxon>Sordariomycetes</taxon>
        <taxon>Hypocreomycetidae</taxon>
        <taxon>Hypocreales</taxon>
        <taxon>Hypocreaceae</taxon>
        <taxon>Trichoderma</taxon>
    </lineage>
</organism>
<comment type="caution">
    <text evidence="2">The sequence shown here is derived from an EMBL/GenBank/DDBJ whole genome shotgun (WGS) entry which is preliminary data.</text>
</comment>
<accession>A0A2H3A2Q2</accession>
<protein>
    <submittedName>
        <fullName evidence="2">Uncharacterized protein</fullName>
    </submittedName>
</protein>
<dbReference type="Proteomes" id="UP000219286">
    <property type="component" value="Unassembled WGS sequence"/>
</dbReference>
<dbReference type="EMBL" id="LFMI01000739">
    <property type="protein sequence ID" value="OTA06975.1"/>
    <property type="molecule type" value="Genomic_DNA"/>
</dbReference>
<evidence type="ECO:0000256" key="1">
    <source>
        <dbReference type="SAM" id="MobiDB-lite"/>
    </source>
</evidence>
<gene>
    <name evidence="2" type="ORF">A9Z42_0077890</name>
</gene>
<evidence type="ECO:0000313" key="2">
    <source>
        <dbReference type="EMBL" id="OTA06975.1"/>
    </source>
</evidence>
<keyword evidence="3" id="KW-1185">Reference proteome</keyword>
<dbReference type="OrthoDB" id="5121955at2759"/>
<evidence type="ECO:0000313" key="3">
    <source>
        <dbReference type="Proteomes" id="UP000219286"/>
    </source>
</evidence>
<reference evidence="2 3" key="1">
    <citation type="journal article" date="2015" name="Genome Announc.">
        <title>Genome sequence and annotation of Trichoderma parareesei, the ancestor of the cellulase producer Trichoderma reesei.</title>
        <authorList>
            <person name="Yang D."/>
            <person name="Pomraning K."/>
            <person name="Kopchinskiy A."/>
            <person name="Karimi Aghcheh R."/>
            <person name="Atanasova L."/>
            <person name="Chenthamara K."/>
            <person name="Baker S.E."/>
            <person name="Zhang R."/>
            <person name="Shen Q."/>
            <person name="Freitag M."/>
            <person name="Kubicek C.P."/>
            <person name="Druzhinina I.S."/>
        </authorList>
    </citation>
    <scope>NUCLEOTIDE SEQUENCE [LARGE SCALE GENOMIC DNA]</scope>
    <source>
        <strain evidence="2 3">CBS 125925</strain>
    </source>
</reference>